<protein>
    <submittedName>
        <fullName evidence="2">Uncharacterized protein</fullName>
    </submittedName>
</protein>
<accession>A0A0E9T441</accession>
<evidence type="ECO:0000256" key="1">
    <source>
        <dbReference type="SAM" id="MobiDB-lite"/>
    </source>
</evidence>
<evidence type="ECO:0000313" key="2">
    <source>
        <dbReference type="EMBL" id="JAH48359.1"/>
    </source>
</evidence>
<feature type="region of interest" description="Disordered" evidence="1">
    <location>
        <begin position="1"/>
        <end position="33"/>
    </location>
</feature>
<proteinExistence type="predicted"/>
<reference evidence="2" key="1">
    <citation type="submission" date="2014-11" db="EMBL/GenBank/DDBJ databases">
        <authorList>
            <person name="Amaro Gonzalez C."/>
        </authorList>
    </citation>
    <scope>NUCLEOTIDE SEQUENCE</scope>
</reference>
<name>A0A0E9T441_ANGAN</name>
<dbReference type="AlphaFoldDB" id="A0A0E9T441"/>
<organism evidence="2">
    <name type="scientific">Anguilla anguilla</name>
    <name type="common">European freshwater eel</name>
    <name type="synonym">Muraena anguilla</name>
    <dbReference type="NCBI Taxonomy" id="7936"/>
    <lineage>
        <taxon>Eukaryota</taxon>
        <taxon>Metazoa</taxon>
        <taxon>Chordata</taxon>
        <taxon>Craniata</taxon>
        <taxon>Vertebrata</taxon>
        <taxon>Euteleostomi</taxon>
        <taxon>Actinopterygii</taxon>
        <taxon>Neopterygii</taxon>
        <taxon>Teleostei</taxon>
        <taxon>Anguilliformes</taxon>
        <taxon>Anguillidae</taxon>
        <taxon>Anguilla</taxon>
    </lineage>
</organism>
<dbReference type="EMBL" id="GBXM01060218">
    <property type="protein sequence ID" value="JAH48359.1"/>
    <property type="molecule type" value="Transcribed_RNA"/>
</dbReference>
<sequence length="33" mass="3691">MQNLLISTKTPQAQLRQSTVGCSLQRNRGQPHV</sequence>
<reference evidence="2" key="2">
    <citation type="journal article" date="2015" name="Fish Shellfish Immunol.">
        <title>Early steps in the European eel (Anguilla anguilla)-Vibrio vulnificus interaction in the gills: Role of the RtxA13 toxin.</title>
        <authorList>
            <person name="Callol A."/>
            <person name="Pajuelo D."/>
            <person name="Ebbesson L."/>
            <person name="Teles M."/>
            <person name="MacKenzie S."/>
            <person name="Amaro C."/>
        </authorList>
    </citation>
    <scope>NUCLEOTIDE SEQUENCE</scope>
</reference>